<dbReference type="HOGENOM" id="CLU_033863_4_4_6"/>
<evidence type="ECO:0000256" key="2">
    <source>
        <dbReference type="ARBA" id="ARBA00022475"/>
    </source>
</evidence>
<reference evidence="8 9" key="1">
    <citation type="submission" date="2007-01" db="EMBL/GenBank/DDBJ databases">
        <title>Complete sequence of Psychromonas ingrahamii 37.</title>
        <authorList>
            <consortium name="US DOE Joint Genome Institute"/>
            <person name="Copeland A."/>
            <person name="Lucas S."/>
            <person name="Lapidus A."/>
            <person name="Barry K."/>
            <person name="Detter J.C."/>
            <person name="Glavina del Rio T."/>
            <person name="Hammon N."/>
            <person name="Israni S."/>
            <person name="Dalin E."/>
            <person name="Tice H."/>
            <person name="Pitluck S."/>
            <person name="Thompson L.S."/>
            <person name="Brettin T."/>
            <person name="Bruce D."/>
            <person name="Han C."/>
            <person name="Tapia R."/>
            <person name="Schmutz J."/>
            <person name="Larimer F."/>
            <person name="Land M."/>
            <person name="Hauser L."/>
            <person name="Kyrpides N."/>
            <person name="Ivanova N."/>
            <person name="Staley J."/>
            <person name="Richardson P."/>
        </authorList>
    </citation>
    <scope>NUCLEOTIDE SEQUENCE [LARGE SCALE GENOMIC DNA]</scope>
    <source>
        <strain evidence="8 9">37</strain>
    </source>
</reference>
<accession>A1SU95</accession>
<protein>
    <submittedName>
        <fullName evidence="8">Hypothetical transmembrane protein DUF6</fullName>
    </submittedName>
</protein>
<evidence type="ECO:0000256" key="1">
    <source>
        <dbReference type="ARBA" id="ARBA00004651"/>
    </source>
</evidence>
<dbReference type="EMBL" id="CP000510">
    <property type="protein sequence ID" value="ABM03060.1"/>
    <property type="molecule type" value="Genomic_DNA"/>
</dbReference>
<keyword evidence="9" id="KW-1185">Reference proteome</keyword>
<feature type="domain" description="EamA" evidence="7">
    <location>
        <begin position="163"/>
        <end position="298"/>
    </location>
</feature>
<dbReference type="GO" id="GO:0005886">
    <property type="term" value="C:plasma membrane"/>
    <property type="evidence" value="ECO:0007669"/>
    <property type="project" value="UniProtKB-SubCell"/>
</dbReference>
<dbReference type="InterPro" id="IPR050638">
    <property type="entry name" value="AA-Vitamin_Transporters"/>
</dbReference>
<feature type="transmembrane region" description="Helical" evidence="6">
    <location>
        <begin position="133"/>
        <end position="153"/>
    </location>
</feature>
<evidence type="ECO:0000256" key="5">
    <source>
        <dbReference type="ARBA" id="ARBA00023136"/>
    </source>
</evidence>
<comment type="subcellular location">
    <subcellularLocation>
        <location evidence="1">Cell membrane</location>
        <topology evidence="1">Multi-pass membrane protein</topology>
    </subcellularLocation>
</comment>
<dbReference type="STRING" id="357804.Ping_1230"/>
<feature type="transmembrane region" description="Helical" evidence="6">
    <location>
        <begin position="75"/>
        <end position="96"/>
    </location>
</feature>
<evidence type="ECO:0000313" key="8">
    <source>
        <dbReference type="EMBL" id="ABM03060.1"/>
    </source>
</evidence>
<keyword evidence="5 6" id="KW-0472">Membrane</keyword>
<keyword evidence="2" id="KW-1003">Cell membrane</keyword>
<feature type="transmembrane region" description="Helical" evidence="6">
    <location>
        <begin position="42"/>
        <end position="63"/>
    </location>
</feature>
<keyword evidence="3 6" id="KW-0812">Transmembrane</keyword>
<feature type="transmembrane region" description="Helical" evidence="6">
    <location>
        <begin position="193"/>
        <end position="216"/>
    </location>
</feature>
<sequence>MEIELSNQRTFWLAFLGLVLTNLFWAINVTLARGYIDQVAPIALNLFRWLGAFILLTPFALRGTIKSWPIIRPKLLPLTGLAILSISCYNSLLYLAANFTTAVNITLINTLIPVVTLLIAWRVLGNRPRLMQLLGITISIIGVLLILTQGQLLRLLSLSLSQGDLLMLAAVTCWALFTVLLKKLSIKLSPIIVLYVLIMLGLPFLLFAYGIEALFFRSYWPPLSHLGLFAYLWVFPSIFAYIFWTYGVQHIGAEAASLSITLMPLFGATLAITFLGESIYWFHIAGGICSLFGMILALVSPERFTRKTRQKSSAC</sequence>
<feature type="transmembrane region" description="Helical" evidence="6">
    <location>
        <begin position="165"/>
        <end position="181"/>
    </location>
</feature>
<evidence type="ECO:0000256" key="6">
    <source>
        <dbReference type="SAM" id="Phobius"/>
    </source>
</evidence>
<dbReference type="PANTHER" id="PTHR32322">
    <property type="entry name" value="INNER MEMBRANE TRANSPORTER"/>
    <property type="match status" value="1"/>
</dbReference>
<feature type="transmembrane region" description="Helical" evidence="6">
    <location>
        <begin position="280"/>
        <end position="299"/>
    </location>
</feature>
<feature type="transmembrane region" description="Helical" evidence="6">
    <location>
        <begin position="255"/>
        <end position="274"/>
    </location>
</feature>
<dbReference type="InterPro" id="IPR037185">
    <property type="entry name" value="EmrE-like"/>
</dbReference>
<dbReference type="KEGG" id="pin:Ping_1230"/>
<evidence type="ECO:0000313" key="9">
    <source>
        <dbReference type="Proteomes" id="UP000000639"/>
    </source>
</evidence>
<feature type="domain" description="EamA" evidence="7">
    <location>
        <begin position="14"/>
        <end position="148"/>
    </location>
</feature>
<dbReference type="eggNOG" id="COG0697">
    <property type="taxonomic scope" value="Bacteria"/>
</dbReference>
<keyword evidence="4 6" id="KW-1133">Transmembrane helix</keyword>
<feature type="transmembrane region" description="Helical" evidence="6">
    <location>
        <begin position="12"/>
        <end position="36"/>
    </location>
</feature>
<dbReference type="OrthoDB" id="4167046at2"/>
<dbReference type="InterPro" id="IPR000620">
    <property type="entry name" value="EamA_dom"/>
</dbReference>
<evidence type="ECO:0000259" key="7">
    <source>
        <dbReference type="Pfam" id="PF00892"/>
    </source>
</evidence>
<gene>
    <name evidence="8" type="ordered locus">Ping_1230</name>
</gene>
<dbReference type="AlphaFoldDB" id="A1SU95"/>
<feature type="transmembrane region" description="Helical" evidence="6">
    <location>
        <begin position="102"/>
        <end position="121"/>
    </location>
</feature>
<dbReference type="Proteomes" id="UP000000639">
    <property type="component" value="Chromosome"/>
</dbReference>
<name>A1SU95_PSYIN</name>
<dbReference type="Pfam" id="PF00892">
    <property type="entry name" value="EamA"/>
    <property type="match status" value="2"/>
</dbReference>
<dbReference type="SUPFAM" id="SSF103481">
    <property type="entry name" value="Multidrug resistance efflux transporter EmrE"/>
    <property type="match status" value="2"/>
</dbReference>
<dbReference type="PANTHER" id="PTHR32322:SF18">
    <property type="entry name" value="S-ADENOSYLMETHIONINE_S-ADENOSYLHOMOCYSTEINE TRANSPORTER"/>
    <property type="match status" value="1"/>
</dbReference>
<feature type="transmembrane region" description="Helical" evidence="6">
    <location>
        <begin position="228"/>
        <end position="248"/>
    </location>
</feature>
<organism evidence="8 9">
    <name type="scientific">Psychromonas ingrahamii (strain DSM 17664 / CCUG 51855 / 37)</name>
    <dbReference type="NCBI Taxonomy" id="357804"/>
    <lineage>
        <taxon>Bacteria</taxon>
        <taxon>Pseudomonadati</taxon>
        <taxon>Pseudomonadota</taxon>
        <taxon>Gammaproteobacteria</taxon>
        <taxon>Alteromonadales</taxon>
        <taxon>Psychromonadaceae</taxon>
        <taxon>Psychromonas</taxon>
    </lineage>
</organism>
<evidence type="ECO:0000256" key="3">
    <source>
        <dbReference type="ARBA" id="ARBA00022692"/>
    </source>
</evidence>
<proteinExistence type="predicted"/>
<evidence type="ECO:0000256" key="4">
    <source>
        <dbReference type="ARBA" id="ARBA00022989"/>
    </source>
</evidence>